<gene>
    <name evidence="4" type="ORF">NA57DRAFT_74097</name>
</gene>
<dbReference type="Proteomes" id="UP000799772">
    <property type="component" value="Unassembled WGS sequence"/>
</dbReference>
<evidence type="ECO:0000259" key="3">
    <source>
        <dbReference type="PROSITE" id="PS50048"/>
    </source>
</evidence>
<dbReference type="SUPFAM" id="SSF57701">
    <property type="entry name" value="Zn2/Cys6 DNA-binding domain"/>
    <property type="match status" value="1"/>
</dbReference>
<keyword evidence="5" id="KW-1185">Reference proteome</keyword>
<feature type="domain" description="Zn(2)-C6 fungal-type" evidence="3">
    <location>
        <begin position="10"/>
        <end position="38"/>
    </location>
</feature>
<dbReference type="InterPro" id="IPR021858">
    <property type="entry name" value="Fun_TF"/>
</dbReference>
<dbReference type="GO" id="GO:0000981">
    <property type="term" value="F:DNA-binding transcription factor activity, RNA polymerase II-specific"/>
    <property type="evidence" value="ECO:0007669"/>
    <property type="project" value="InterPro"/>
</dbReference>
<evidence type="ECO:0000256" key="2">
    <source>
        <dbReference type="SAM" id="MobiDB-lite"/>
    </source>
</evidence>
<reference evidence="4" key="1">
    <citation type="journal article" date="2020" name="Stud. Mycol.">
        <title>101 Dothideomycetes genomes: a test case for predicting lifestyles and emergence of pathogens.</title>
        <authorList>
            <person name="Haridas S."/>
            <person name="Albert R."/>
            <person name="Binder M."/>
            <person name="Bloem J."/>
            <person name="Labutti K."/>
            <person name="Salamov A."/>
            <person name="Andreopoulos B."/>
            <person name="Baker S."/>
            <person name="Barry K."/>
            <person name="Bills G."/>
            <person name="Bluhm B."/>
            <person name="Cannon C."/>
            <person name="Castanera R."/>
            <person name="Culley D."/>
            <person name="Daum C."/>
            <person name="Ezra D."/>
            <person name="Gonzalez J."/>
            <person name="Henrissat B."/>
            <person name="Kuo A."/>
            <person name="Liang C."/>
            <person name="Lipzen A."/>
            <person name="Lutzoni F."/>
            <person name="Magnuson J."/>
            <person name="Mondo S."/>
            <person name="Nolan M."/>
            <person name="Ohm R."/>
            <person name="Pangilinan J."/>
            <person name="Park H.-J."/>
            <person name="Ramirez L."/>
            <person name="Alfaro M."/>
            <person name="Sun H."/>
            <person name="Tritt A."/>
            <person name="Yoshinaga Y."/>
            <person name="Zwiers L.-H."/>
            <person name="Turgeon B."/>
            <person name="Goodwin S."/>
            <person name="Spatafora J."/>
            <person name="Crous P."/>
            <person name="Grigoriev I."/>
        </authorList>
    </citation>
    <scope>NUCLEOTIDE SEQUENCE</scope>
    <source>
        <strain evidence="4">CBS 133067</strain>
    </source>
</reference>
<dbReference type="AlphaFoldDB" id="A0A9P4IF98"/>
<comment type="caution">
    <text evidence="4">The sequence shown here is derived from an EMBL/GenBank/DDBJ whole genome shotgun (WGS) entry which is preliminary data.</text>
</comment>
<dbReference type="SMART" id="SM00066">
    <property type="entry name" value="GAL4"/>
    <property type="match status" value="1"/>
</dbReference>
<protein>
    <recommendedName>
        <fullName evidence="3">Zn(2)-C6 fungal-type domain-containing protein</fullName>
    </recommendedName>
</protein>
<dbReference type="CDD" id="cd00067">
    <property type="entry name" value="GAL4"/>
    <property type="match status" value="1"/>
</dbReference>
<evidence type="ECO:0000256" key="1">
    <source>
        <dbReference type="ARBA" id="ARBA00023242"/>
    </source>
</evidence>
<dbReference type="Gene3D" id="4.10.240.10">
    <property type="entry name" value="Zn(2)-C6 fungal-type DNA-binding domain"/>
    <property type="match status" value="1"/>
</dbReference>
<dbReference type="PROSITE" id="PS50048">
    <property type="entry name" value="ZN2_CY6_FUNGAL_2"/>
    <property type="match status" value="1"/>
</dbReference>
<dbReference type="Pfam" id="PF00172">
    <property type="entry name" value="Zn_clus"/>
    <property type="match status" value="1"/>
</dbReference>
<dbReference type="Pfam" id="PF11951">
    <property type="entry name" value="Fungal_trans_2"/>
    <property type="match status" value="1"/>
</dbReference>
<dbReference type="InterPro" id="IPR001138">
    <property type="entry name" value="Zn2Cys6_DnaBD"/>
</dbReference>
<keyword evidence="1" id="KW-0539">Nucleus</keyword>
<dbReference type="EMBL" id="ML978124">
    <property type="protein sequence ID" value="KAF2100490.1"/>
    <property type="molecule type" value="Genomic_DNA"/>
</dbReference>
<sequence>MVGVPGRSKACNTCRRRKIACSLERPHCFQCIKSGRQCLGYQKERVFVTSAPSSEPYATSWRPDAYSKTTEEPQRPVAAAHTAAVVPLVKPIAVPRNESLEKSAIRQSVLSTFLSSRLHQAAKSGARAISWIAMIPDLPQTTQALEMAAFAVCTARIARSSLFDVDDRLVHESLKLYGQGLQATRRALSDPKLMWKDEVLVACVLLGLYEVFECPSNSRSGYLSHFDGCAKLIQLRGPHAHKHGIAHSIFLAFRTMGALESLIRKNTYLSRPSWKTIPFSAIPKSPFDRVIDIYLEAPAMFALADELVKITSPYEQFKKATNLAELSWDLDRALNEFYDDLKASANGPLYWPVFSTTSEKVKDLEREEEPDIFPVQYEFIDGRVGGTVMFYWAICLIHHSGMCQLYKLLDELRPLVIAAMKESEDSGGENETIKLEQPPLEHRKDFVEIARNICQGVEFCIQDDLGQSVVTSPLNIVINILCQWPGLYDREIEWARRALDRLEQRGVAIVKYLPQHTPVGEGRPSLEEEWEQLSPAQKQGRAEWDSAFGEW</sequence>
<dbReference type="OrthoDB" id="3525185at2759"/>
<evidence type="ECO:0000313" key="4">
    <source>
        <dbReference type="EMBL" id="KAF2100490.1"/>
    </source>
</evidence>
<accession>A0A9P4IF98</accession>
<dbReference type="InterPro" id="IPR036864">
    <property type="entry name" value="Zn2-C6_fun-type_DNA-bd_sf"/>
</dbReference>
<proteinExistence type="predicted"/>
<dbReference type="GO" id="GO:0008270">
    <property type="term" value="F:zinc ion binding"/>
    <property type="evidence" value="ECO:0007669"/>
    <property type="project" value="InterPro"/>
</dbReference>
<dbReference type="PANTHER" id="PTHR38111">
    <property type="entry name" value="ZN(2)-C6 FUNGAL-TYPE DOMAIN-CONTAINING PROTEIN-RELATED"/>
    <property type="match status" value="1"/>
</dbReference>
<organism evidence="4 5">
    <name type="scientific">Rhizodiscina lignyota</name>
    <dbReference type="NCBI Taxonomy" id="1504668"/>
    <lineage>
        <taxon>Eukaryota</taxon>
        <taxon>Fungi</taxon>
        <taxon>Dikarya</taxon>
        <taxon>Ascomycota</taxon>
        <taxon>Pezizomycotina</taxon>
        <taxon>Dothideomycetes</taxon>
        <taxon>Pleosporomycetidae</taxon>
        <taxon>Aulographales</taxon>
        <taxon>Rhizodiscinaceae</taxon>
        <taxon>Rhizodiscina</taxon>
    </lineage>
</organism>
<dbReference type="PROSITE" id="PS00463">
    <property type="entry name" value="ZN2_CY6_FUNGAL_1"/>
    <property type="match status" value="1"/>
</dbReference>
<name>A0A9P4IF98_9PEZI</name>
<dbReference type="PANTHER" id="PTHR38111:SF11">
    <property type="entry name" value="TRANSCRIPTION FACTOR DOMAIN-CONTAINING PROTEIN-RELATED"/>
    <property type="match status" value="1"/>
</dbReference>
<evidence type="ECO:0000313" key="5">
    <source>
        <dbReference type="Proteomes" id="UP000799772"/>
    </source>
</evidence>
<feature type="region of interest" description="Disordered" evidence="2">
    <location>
        <begin position="520"/>
        <end position="551"/>
    </location>
</feature>
<dbReference type="InterPro" id="IPR053178">
    <property type="entry name" value="Osmoadaptation_assoc"/>
</dbReference>